<protein>
    <recommendedName>
        <fullName evidence="4">Tn3 transposase DDE domain-containing protein</fullName>
    </recommendedName>
</protein>
<feature type="region of interest" description="Disordered" evidence="1">
    <location>
        <begin position="1"/>
        <end position="25"/>
    </location>
</feature>
<reference evidence="2 3" key="1">
    <citation type="submission" date="2019-03" db="EMBL/GenBank/DDBJ databases">
        <title>Draft genome sequences of novel Actinobacteria.</title>
        <authorList>
            <person name="Sahin N."/>
            <person name="Ay H."/>
            <person name="Saygin H."/>
        </authorList>
    </citation>
    <scope>NUCLEOTIDE SEQUENCE [LARGE SCALE GENOMIC DNA]</scope>
    <source>
        <strain evidence="2 3">KC712</strain>
    </source>
</reference>
<gene>
    <name evidence="2" type="ORF">E1294_48645</name>
</gene>
<keyword evidence="3" id="KW-1185">Reference proteome</keyword>
<evidence type="ECO:0008006" key="4">
    <source>
        <dbReference type="Google" id="ProtNLM"/>
    </source>
</evidence>
<organism evidence="2 3">
    <name type="scientific">Nonomuraea diastatica</name>
    <dbReference type="NCBI Taxonomy" id="1848329"/>
    <lineage>
        <taxon>Bacteria</taxon>
        <taxon>Bacillati</taxon>
        <taxon>Actinomycetota</taxon>
        <taxon>Actinomycetes</taxon>
        <taxon>Streptosporangiales</taxon>
        <taxon>Streptosporangiaceae</taxon>
        <taxon>Nonomuraea</taxon>
    </lineage>
</organism>
<name>A0A4R4VLV0_9ACTN</name>
<dbReference type="Proteomes" id="UP000294543">
    <property type="component" value="Unassembled WGS sequence"/>
</dbReference>
<dbReference type="OrthoDB" id="3698941at2"/>
<sequence>MRDLPQFPRHCRRRPATAGRRLEDRTRSLAEVSPYLTEHIMRFGEYSTHELAITPEAYEPHLDIDFTRLHDGLAAA</sequence>
<evidence type="ECO:0000256" key="1">
    <source>
        <dbReference type="SAM" id="MobiDB-lite"/>
    </source>
</evidence>
<proteinExistence type="predicted"/>
<dbReference type="AlphaFoldDB" id="A0A4R4VLV0"/>
<evidence type="ECO:0000313" key="2">
    <source>
        <dbReference type="EMBL" id="TDD06739.1"/>
    </source>
</evidence>
<comment type="caution">
    <text evidence="2">The sequence shown here is derived from an EMBL/GenBank/DDBJ whole genome shotgun (WGS) entry which is preliminary data.</text>
</comment>
<evidence type="ECO:0000313" key="3">
    <source>
        <dbReference type="Proteomes" id="UP000294543"/>
    </source>
</evidence>
<dbReference type="EMBL" id="SMKP01000273">
    <property type="protein sequence ID" value="TDD06739.1"/>
    <property type="molecule type" value="Genomic_DNA"/>
</dbReference>
<accession>A0A4R4VLV0</accession>